<dbReference type="EMBL" id="JAFLNF010000004">
    <property type="protein sequence ID" value="MBO0345846.1"/>
    <property type="molecule type" value="Genomic_DNA"/>
</dbReference>
<evidence type="ECO:0000313" key="2">
    <source>
        <dbReference type="EMBL" id="MBO0345846.1"/>
    </source>
</evidence>
<comment type="caution">
    <text evidence="2">The sequence shown here is derived from an EMBL/GenBank/DDBJ whole genome shotgun (WGS) entry which is preliminary data.</text>
</comment>
<keyword evidence="3" id="KW-1185">Reference proteome</keyword>
<gene>
    <name evidence="2" type="ORF">J0X15_11500</name>
</gene>
<dbReference type="AlphaFoldDB" id="A0A939J900"/>
<feature type="chain" id="PRO_5037804097" evidence="1">
    <location>
        <begin position="32"/>
        <end position="189"/>
    </location>
</feature>
<proteinExistence type="predicted"/>
<accession>A0A939J900</accession>
<evidence type="ECO:0000313" key="3">
    <source>
        <dbReference type="Proteomes" id="UP000664779"/>
    </source>
</evidence>
<evidence type="ECO:0000256" key="1">
    <source>
        <dbReference type="SAM" id="SignalP"/>
    </source>
</evidence>
<dbReference type="Proteomes" id="UP000664779">
    <property type="component" value="Unassembled WGS sequence"/>
</dbReference>
<name>A0A939J900_9HYPH</name>
<organism evidence="2 3">
    <name type="scientific">Roseibium limicola</name>
    <dbReference type="NCBI Taxonomy" id="2816037"/>
    <lineage>
        <taxon>Bacteria</taxon>
        <taxon>Pseudomonadati</taxon>
        <taxon>Pseudomonadota</taxon>
        <taxon>Alphaproteobacteria</taxon>
        <taxon>Hyphomicrobiales</taxon>
        <taxon>Stappiaceae</taxon>
        <taxon>Roseibium</taxon>
    </lineage>
</organism>
<keyword evidence="1" id="KW-0732">Signal</keyword>
<protein>
    <submittedName>
        <fullName evidence="2">Uncharacterized protein</fullName>
    </submittedName>
</protein>
<feature type="signal peptide" evidence="1">
    <location>
        <begin position="1"/>
        <end position="31"/>
    </location>
</feature>
<sequence length="189" mass="19866">MRARAQRSALRVAAMIGAAVVCLGTQVPASAQDTSSAPSATYSQALTAFDQAWDAAPLGFAVRTFVDVPAKGFGIYTPRTNQTFAAGETLHVYAEPIAYGFETDSEGTRYSLNAGFKLLNPSGQVLAEEAQFAAFTGTTRSRKRELSTQLSFGFEGLPAGSYTLAIDLSDVVSGQTATFSLPFSVVAGE</sequence>
<reference evidence="2" key="1">
    <citation type="submission" date="2021-03" db="EMBL/GenBank/DDBJ databases">
        <title>Roseibium sp. CAU 1637 isolated from Incheon.</title>
        <authorList>
            <person name="Kim W."/>
        </authorList>
    </citation>
    <scope>NUCLEOTIDE SEQUENCE</scope>
    <source>
        <strain evidence="2">CAU 1637</strain>
    </source>
</reference>